<dbReference type="EMBL" id="MAGO01000011">
    <property type="protein sequence ID" value="OCC14552.1"/>
    <property type="molecule type" value="Genomic_DNA"/>
</dbReference>
<proteinExistence type="predicted"/>
<dbReference type="Proteomes" id="UP000093080">
    <property type="component" value="Unassembled WGS sequence"/>
</dbReference>
<dbReference type="Gene3D" id="3.40.930.10">
    <property type="entry name" value="Mannitol-specific EII, Chain A"/>
    <property type="match status" value="1"/>
</dbReference>
<dbReference type="STRING" id="1156395.DBT_2094"/>
<keyword evidence="3" id="KW-1185">Reference proteome</keyword>
<dbReference type="OrthoDB" id="95460at2"/>
<dbReference type="PROSITE" id="PS00372">
    <property type="entry name" value="PTS_EIIA_TYPE_2_HIS"/>
    <property type="match status" value="1"/>
</dbReference>
<dbReference type="InterPro" id="IPR051541">
    <property type="entry name" value="PTS_SugarTrans_NitroReg"/>
</dbReference>
<reference evidence="2 3" key="1">
    <citation type="submission" date="2016-06" db="EMBL/GenBank/DDBJ databases">
        <title>Respiratory ammonification of nitrate coupled to the oxidation of elemental sulfur in deep-sea autotrophic thermophilic bacteria.</title>
        <authorList>
            <person name="Slobodkina G.B."/>
            <person name="Mardanov A.V."/>
            <person name="Ravin N.V."/>
            <person name="Frolova A.A."/>
            <person name="Viryasiv M.B."/>
            <person name="Chernyh N.A."/>
            <person name="Bonch-Osmolovskaya E.A."/>
            <person name="Slobodkin A.I."/>
        </authorList>
    </citation>
    <scope>NUCLEOTIDE SEQUENCE [LARGE SCALE GENOMIC DNA]</scope>
    <source>
        <strain evidence="2 3">S69</strain>
    </source>
</reference>
<organism evidence="2 3">
    <name type="scientific">Dissulfuribacter thermophilus</name>
    <dbReference type="NCBI Taxonomy" id="1156395"/>
    <lineage>
        <taxon>Bacteria</taxon>
        <taxon>Pseudomonadati</taxon>
        <taxon>Thermodesulfobacteriota</taxon>
        <taxon>Dissulfuribacteria</taxon>
        <taxon>Dissulfuribacterales</taxon>
        <taxon>Dissulfuribacteraceae</taxon>
        <taxon>Dissulfuribacter</taxon>
    </lineage>
</organism>
<evidence type="ECO:0000313" key="2">
    <source>
        <dbReference type="EMBL" id="OCC14552.1"/>
    </source>
</evidence>
<evidence type="ECO:0000259" key="1">
    <source>
        <dbReference type="PROSITE" id="PS51094"/>
    </source>
</evidence>
<dbReference type="PATRIC" id="fig|1156395.6.peg.2119"/>
<dbReference type="InterPro" id="IPR002178">
    <property type="entry name" value="PTS_EIIA_type-2_dom"/>
</dbReference>
<comment type="caution">
    <text evidence="2">The sequence shown here is derived from an EMBL/GenBank/DDBJ whole genome shotgun (WGS) entry which is preliminary data.</text>
</comment>
<dbReference type="InterPro" id="IPR016152">
    <property type="entry name" value="PTrfase/Anion_transptr"/>
</dbReference>
<dbReference type="PANTHER" id="PTHR47738">
    <property type="entry name" value="PTS SYSTEM FRUCTOSE-LIKE EIIA COMPONENT-RELATED"/>
    <property type="match status" value="1"/>
</dbReference>
<protein>
    <submittedName>
        <fullName evidence="2">PTS IIA-like nitrogen-regulatory protein PtsN</fullName>
    </submittedName>
</protein>
<dbReference type="SUPFAM" id="SSF55804">
    <property type="entry name" value="Phoshotransferase/anion transport protein"/>
    <property type="match status" value="1"/>
</dbReference>
<name>A0A1B9F3Q1_9BACT</name>
<dbReference type="Pfam" id="PF00359">
    <property type="entry name" value="PTS_EIIA_2"/>
    <property type="match status" value="1"/>
</dbReference>
<dbReference type="RefSeq" id="WP_067619938.1">
    <property type="nucleotide sequence ID" value="NZ_MAGO01000011.1"/>
</dbReference>
<gene>
    <name evidence="2" type="ORF">DBT_2094</name>
</gene>
<evidence type="ECO:0000313" key="3">
    <source>
        <dbReference type="Proteomes" id="UP000093080"/>
    </source>
</evidence>
<dbReference type="PANTHER" id="PTHR47738:SF1">
    <property type="entry name" value="NITROGEN REGULATORY PROTEIN"/>
    <property type="match status" value="1"/>
</dbReference>
<accession>A0A1B9F3Q1</accession>
<dbReference type="GO" id="GO:0030295">
    <property type="term" value="F:protein kinase activator activity"/>
    <property type="evidence" value="ECO:0007669"/>
    <property type="project" value="TreeGrafter"/>
</dbReference>
<dbReference type="CDD" id="cd00211">
    <property type="entry name" value="PTS_IIA_fru"/>
    <property type="match status" value="1"/>
</dbReference>
<sequence>MFITQFLCEKCIIADLSAASKDEVLQKLAQKASDLVQGVAPEAIFETLKEREQLGSTGIGNGIAIPHGKIHGLERLLVIFARSKEGVPFEALDHQPVHAIFLLLAPETASTAYLKILARISRLLKTPNVYEHLMNADNALRLLDVIKDVDCTLPLSI</sequence>
<dbReference type="PROSITE" id="PS51094">
    <property type="entry name" value="PTS_EIIA_TYPE_2"/>
    <property type="match status" value="1"/>
</dbReference>
<dbReference type="AlphaFoldDB" id="A0A1B9F3Q1"/>
<feature type="domain" description="PTS EIIA type-2" evidence="1">
    <location>
        <begin position="5"/>
        <end position="149"/>
    </location>
</feature>